<feature type="transmembrane region" description="Helical" evidence="6">
    <location>
        <begin position="40"/>
        <end position="65"/>
    </location>
</feature>
<gene>
    <name evidence="7" type="ordered locus">Bcav_2182</name>
</gene>
<feature type="transmembrane region" description="Helical" evidence="6">
    <location>
        <begin position="224"/>
        <end position="245"/>
    </location>
</feature>
<reference evidence="7 8" key="1">
    <citation type="journal article" date="2009" name="Stand. Genomic Sci.">
        <title>Complete genome sequence of Beutenbergia cavernae type strain (HKI 0122).</title>
        <authorList>
            <person name="Land M."/>
            <person name="Pukall R."/>
            <person name="Abt B."/>
            <person name="Goker M."/>
            <person name="Rohde M."/>
            <person name="Glavina Del Rio T."/>
            <person name="Tice H."/>
            <person name="Copeland A."/>
            <person name="Cheng J.F."/>
            <person name="Lucas S."/>
            <person name="Chen F."/>
            <person name="Nolan M."/>
            <person name="Bruce D."/>
            <person name="Goodwin L."/>
            <person name="Pitluck S."/>
            <person name="Ivanova N."/>
            <person name="Mavromatis K."/>
            <person name="Ovchinnikova G."/>
            <person name="Pati A."/>
            <person name="Chen A."/>
            <person name="Palaniappan K."/>
            <person name="Hauser L."/>
            <person name="Chang Y.J."/>
            <person name="Jefferies C.C."/>
            <person name="Saunders E."/>
            <person name="Brettin T."/>
            <person name="Detter J.C."/>
            <person name="Han C."/>
            <person name="Chain P."/>
            <person name="Bristow J."/>
            <person name="Eisen J.A."/>
            <person name="Markowitz V."/>
            <person name="Hugenholtz P."/>
            <person name="Kyrpides N.C."/>
            <person name="Klenk H.P."/>
            <person name="Lapidus A."/>
        </authorList>
    </citation>
    <scope>NUCLEOTIDE SEQUENCE [LARGE SCALE GENOMIC DNA]</scope>
    <source>
        <strain evidence="8">ATCC BAA-8 / DSM 12333 / NBRC 16432</strain>
    </source>
</reference>
<dbReference type="eggNOG" id="COG0861">
    <property type="taxonomic scope" value="Bacteria"/>
</dbReference>
<comment type="similarity">
    <text evidence="2">Belongs to the TerC family.</text>
</comment>
<dbReference type="Proteomes" id="UP000007962">
    <property type="component" value="Chromosome"/>
</dbReference>
<evidence type="ECO:0000313" key="8">
    <source>
        <dbReference type="Proteomes" id="UP000007962"/>
    </source>
</evidence>
<dbReference type="HOGENOM" id="CLU_045644_0_1_11"/>
<feature type="transmembrane region" description="Helical" evidence="6">
    <location>
        <begin position="295"/>
        <end position="317"/>
    </location>
</feature>
<evidence type="ECO:0000256" key="1">
    <source>
        <dbReference type="ARBA" id="ARBA00004141"/>
    </source>
</evidence>
<feature type="transmembrane region" description="Helical" evidence="6">
    <location>
        <begin position="132"/>
        <end position="149"/>
    </location>
</feature>
<keyword evidence="4 6" id="KW-1133">Transmembrane helix</keyword>
<feature type="transmembrane region" description="Helical" evidence="6">
    <location>
        <begin position="105"/>
        <end position="126"/>
    </location>
</feature>
<evidence type="ECO:0000256" key="5">
    <source>
        <dbReference type="ARBA" id="ARBA00023136"/>
    </source>
</evidence>
<feature type="transmembrane region" description="Helical" evidence="6">
    <location>
        <begin position="77"/>
        <end position="96"/>
    </location>
</feature>
<dbReference type="PANTHER" id="PTHR30238:SF0">
    <property type="entry name" value="THYLAKOID MEMBRANE PROTEIN TERC, CHLOROPLASTIC"/>
    <property type="match status" value="1"/>
</dbReference>
<dbReference type="STRING" id="471853.Bcav_2182"/>
<dbReference type="NCBIfam" id="TIGR03718">
    <property type="entry name" value="R_switched_Alx"/>
    <property type="match status" value="1"/>
</dbReference>
<organism evidence="7 8">
    <name type="scientific">Beutenbergia cavernae (strain ATCC BAA-8 / DSM 12333 / CCUG 43141 / JCM 11478 / NBRC 16432 / NCIMB 13614 / HKI 0122)</name>
    <dbReference type="NCBI Taxonomy" id="471853"/>
    <lineage>
        <taxon>Bacteria</taxon>
        <taxon>Bacillati</taxon>
        <taxon>Actinomycetota</taxon>
        <taxon>Actinomycetes</taxon>
        <taxon>Micrococcales</taxon>
        <taxon>Beutenbergiaceae</taxon>
        <taxon>Beutenbergia</taxon>
    </lineage>
</organism>
<evidence type="ECO:0000256" key="6">
    <source>
        <dbReference type="SAM" id="Phobius"/>
    </source>
</evidence>
<sequence length="328" mass="36141">MHEIPAWFEITALTLLAGILLADLLIIGRRPHVPSFRESAIWVSVYIGLALLFGVAVLVVSGGTAAGEFYAGWLTEYSLSLDNLFVFTVIMAAFAVPRELQQRTLMIGIVIALVLRAVFILLGAAVIERYTWVFYLFGVILLVTALKMARGQDDDEEYKENALIRGLRKVLPISDHYDSTRLSTRVDARWMLTPMLIVLLALGTTDLLFAFDSIPAIFGLTQDPFIVFATNLFALMGLRQLYFLLGGLLERLVYLTYGLAIILGFIGVKLVLHALHTNSVPFVNHGAPVEWAPEIPIWLSLVVIVGTLGVTTVASLAKTARSNRIEPA</sequence>
<dbReference type="InterPro" id="IPR022369">
    <property type="entry name" value="Integral_membrane_TerC_rswitch"/>
</dbReference>
<dbReference type="Pfam" id="PF03741">
    <property type="entry name" value="TerC"/>
    <property type="match status" value="1"/>
</dbReference>
<dbReference type="AlphaFoldDB" id="C5BV47"/>
<evidence type="ECO:0000256" key="2">
    <source>
        <dbReference type="ARBA" id="ARBA00007511"/>
    </source>
</evidence>
<dbReference type="EMBL" id="CP001618">
    <property type="protein sequence ID" value="ACQ80434.1"/>
    <property type="molecule type" value="Genomic_DNA"/>
</dbReference>
<dbReference type="RefSeq" id="WP_015882674.1">
    <property type="nucleotide sequence ID" value="NC_012669.1"/>
</dbReference>
<dbReference type="InterPro" id="IPR005496">
    <property type="entry name" value="Integral_membrane_TerC"/>
</dbReference>
<dbReference type="GO" id="GO:0016020">
    <property type="term" value="C:membrane"/>
    <property type="evidence" value="ECO:0007669"/>
    <property type="project" value="UniProtKB-SubCell"/>
</dbReference>
<protein>
    <submittedName>
        <fullName evidence="7">Integral membrane protein TerC</fullName>
    </submittedName>
</protein>
<name>C5BV47_BEUC1</name>
<proteinExistence type="inferred from homology"/>
<evidence type="ECO:0000256" key="4">
    <source>
        <dbReference type="ARBA" id="ARBA00022989"/>
    </source>
</evidence>
<keyword evidence="8" id="KW-1185">Reference proteome</keyword>
<keyword evidence="5 6" id="KW-0472">Membrane</keyword>
<keyword evidence="3 6" id="KW-0812">Transmembrane</keyword>
<comment type="subcellular location">
    <subcellularLocation>
        <location evidence="1">Membrane</location>
        <topology evidence="1">Multi-pass membrane protein</topology>
    </subcellularLocation>
</comment>
<dbReference type="OrthoDB" id="5242957at2"/>
<dbReference type="KEGG" id="bcv:Bcav_2182"/>
<feature type="transmembrane region" description="Helical" evidence="6">
    <location>
        <begin position="252"/>
        <end position="275"/>
    </location>
</feature>
<feature type="transmembrane region" description="Helical" evidence="6">
    <location>
        <begin position="6"/>
        <end position="28"/>
    </location>
</feature>
<accession>C5BV47</accession>
<evidence type="ECO:0000256" key="3">
    <source>
        <dbReference type="ARBA" id="ARBA00022692"/>
    </source>
</evidence>
<dbReference type="PANTHER" id="PTHR30238">
    <property type="entry name" value="MEMBRANE BOUND PREDICTED REDOX MODULATOR"/>
    <property type="match status" value="1"/>
</dbReference>
<feature type="transmembrane region" description="Helical" evidence="6">
    <location>
        <begin position="195"/>
        <end position="218"/>
    </location>
</feature>
<evidence type="ECO:0000313" key="7">
    <source>
        <dbReference type="EMBL" id="ACQ80434.1"/>
    </source>
</evidence>